<evidence type="ECO:0000256" key="1">
    <source>
        <dbReference type="ARBA" id="ARBA00022723"/>
    </source>
</evidence>
<dbReference type="InterPro" id="IPR006564">
    <property type="entry name" value="Znf_PMZ"/>
</dbReference>
<dbReference type="Pfam" id="PF10551">
    <property type="entry name" value="MULE"/>
    <property type="match status" value="1"/>
</dbReference>
<feature type="region of interest" description="Disordered" evidence="5">
    <location>
        <begin position="634"/>
        <end position="820"/>
    </location>
</feature>
<reference evidence="9" key="1">
    <citation type="submission" date="2025-08" db="UniProtKB">
        <authorList>
            <consortium name="RefSeq"/>
        </authorList>
    </citation>
    <scope>IDENTIFICATION</scope>
</reference>
<feature type="compositionally biased region" description="Basic residues" evidence="5">
    <location>
        <begin position="729"/>
        <end position="741"/>
    </location>
</feature>
<feature type="compositionally biased region" description="Basic residues" evidence="5">
    <location>
        <begin position="654"/>
        <end position="663"/>
    </location>
</feature>
<gene>
    <name evidence="9" type="primary">LOC110745094</name>
</gene>
<feature type="domain" description="CCHC-type" evidence="6">
    <location>
        <begin position="686"/>
        <end position="702"/>
    </location>
</feature>
<feature type="compositionally biased region" description="Low complexity" evidence="5">
    <location>
        <begin position="768"/>
        <end position="782"/>
    </location>
</feature>
<evidence type="ECO:0000256" key="4">
    <source>
        <dbReference type="PROSITE-ProRule" id="PRU00047"/>
    </source>
</evidence>
<dbReference type="SMART" id="SM00575">
    <property type="entry name" value="ZnF_PMZ"/>
    <property type="match status" value="1"/>
</dbReference>
<dbReference type="Pfam" id="PF04434">
    <property type="entry name" value="SWIM"/>
    <property type="match status" value="1"/>
</dbReference>
<evidence type="ECO:0000259" key="7">
    <source>
        <dbReference type="PROSITE" id="PS50966"/>
    </source>
</evidence>
<evidence type="ECO:0000256" key="2">
    <source>
        <dbReference type="ARBA" id="ARBA00022771"/>
    </source>
</evidence>
<feature type="compositionally biased region" description="Polar residues" evidence="5">
    <location>
        <begin position="715"/>
        <end position="728"/>
    </location>
</feature>
<accession>A0A6P5RG77</accession>
<feature type="compositionally biased region" description="Polar residues" evidence="5">
    <location>
        <begin position="742"/>
        <end position="767"/>
    </location>
</feature>
<protein>
    <submittedName>
        <fullName evidence="9">Uncharacterized protein LOC110745094</fullName>
    </submittedName>
</protein>
<dbReference type="Proteomes" id="UP000515124">
    <property type="component" value="Unplaced"/>
</dbReference>
<dbReference type="GO" id="GO:0008270">
    <property type="term" value="F:zinc ion binding"/>
    <property type="evidence" value="ECO:0007669"/>
    <property type="project" value="UniProtKB-KW"/>
</dbReference>
<proteinExistence type="predicted"/>
<keyword evidence="2 4" id="KW-0863">Zinc-finger</keyword>
<evidence type="ECO:0000259" key="6">
    <source>
        <dbReference type="PROSITE" id="PS50158"/>
    </source>
</evidence>
<dbReference type="PROSITE" id="PS50966">
    <property type="entry name" value="ZF_SWIM"/>
    <property type="match status" value="1"/>
</dbReference>
<keyword evidence="1" id="KW-0479">Metal-binding</keyword>
<dbReference type="KEGG" id="pavi:110745094"/>
<dbReference type="GO" id="GO:0003676">
    <property type="term" value="F:nucleic acid binding"/>
    <property type="evidence" value="ECO:0007669"/>
    <property type="project" value="InterPro"/>
</dbReference>
<feature type="domain" description="SWIM-type" evidence="7">
    <location>
        <begin position="573"/>
        <end position="605"/>
    </location>
</feature>
<feature type="compositionally biased region" description="Basic and acidic residues" evidence="5">
    <location>
        <begin position="694"/>
        <end position="704"/>
    </location>
</feature>
<name>A0A6P5RG77_PRUAV</name>
<feature type="compositionally biased region" description="Acidic residues" evidence="5">
    <location>
        <begin position="19"/>
        <end position="39"/>
    </location>
</feature>
<dbReference type="RefSeq" id="XP_021800863.1">
    <property type="nucleotide sequence ID" value="XM_021945171.1"/>
</dbReference>
<dbReference type="PANTHER" id="PTHR31973">
    <property type="entry name" value="POLYPROTEIN, PUTATIVE-RELATED"/>
    <property type="match status" value="1"/>
</dbReference>
<feature type="region of interest" description="Disordered" evidence="5">
    <location>
        <begin position="69"/>
        <end position="100"/>
    </location>
</feature>
<organism evidence="8 9">
    <name type="scientific">Prunus avium</name>
    <name type="common">Cherry</name>
    <name type="synonym">Cerasus avium</name>
    <dbReference type="NCBI Taxonomy" id="42229"/>
    <lineage>
        <taxon>Eukaryota</taxon>
        <taxon>Viridiplantae</taxon>
        <taxon>Streptophyta</taxon>
        <taxon>Embryophyta</taxon>
        <taxon>Tracheophyta</taxon>
        <taxon>Spermatophyta</taxon>
        <taxon>Magnoliopsida</taxon>
        <taxon>eudicotyledons</taxon>
        <taxon>Gunneridae</taxon>
        <taxon>Pentapetalae</taxon>
        <taxon>rosids</taxon>
        <taxon>fabids</taxon>
        <taxon>Rosales</taxon>
        <taxon>Rosaceae</taxon>
        <taxon>Amygdaloideae</taxon>
        <taxon>Amygdaleae</taxon>
        <taxon>Prunus</taxon>
    </lineage>
</organism>
<evidence type="ECO:0000256" key="3">
    <source>
        <dbReference type="ARBA" id="ARBA00022833"/>
    </source>
</evidence>
<dbReference type="InterPro" id="IPR007527">
    <property type="entry name" value="Znf_SWIM"/>
</dbReference>
<evidence type="ECO:0000313" key="8">
    <source>
        <dbReference type="Proteomes" id="UP000515124"/>
    </source>
</evidence>
<feature type="region of interest" description="Disordered" evidence="5">
    <location>
        <begin position="1"/>
        <end position="40"/>
    </location>
</feature>
<dbReference type="InterPro" id="IPR018289">
    <property type="entry name" value="MULE_transposase_dom"/>
</dbReference>
<dbReference type="PANTHER" id="PTHR31973:SF199">
    <property type="entry name" value="SWIM-TYPE DOMAIN-CONTAINING PROTEIN"/>
    <property type="match status" value="1"/>
</dbReference>
<dbReference type="GeneID" id="110745094"/>
<dbReference type="PROSITE" id="PS50158">
    <property type="entry name" value="ZF_CCHC"/>
    <property type="match status" value="1"/>
</dbReference>
<dbReference type="AlphaFoldDB" id="A0A6P5RG77"/>
<evidence type="ECO:0000256" key="5">
    <source>
        <dbReference type="SAM" id="MobiDB-lite"/>
    </source>
</evidence>
<keyword evidence="3" id="KW-0862">Zinc</keyword>
<keyword evidence="8" id="KW-1185">Reference proteome</keyword>
<sequence>MTEAGGPSAFTDVESNWTGEEEEQTSSESDEDLDEDPDFVDLAYAQSEDDVRLLRDDDNLFQGYVDHDAIDIDPNAGEEDEELDNNPASPRMCTPEHSSSESEVVTGNCLRKRKLPNFKDFIPSVDMKNPRFELGLRFPSREIFRAAVRRHSVLIGRELKFKVNDGTRIRVICDEKCPFHLYASSVHGSKHVQVKTYVGKHTCGQGNANIHANAKYFSNWYESNLTNPNWDVGSFQEKVNQETGYYPSRAQAYRARSLATSNIEGSYTEQYELLWDYCEELKRTNPGSSVVVKSELEGDMPRFQRVYICLQACKQGFLDGCRPYIGLDGCHIKGPHPGQLLCAVGVDANNGMFPLAYAVAEVESYNTWKWFLELLSHDLKIENSHGYLFMTDKQKGLIDAVDNLFPNAEHRCCLKHLYANFSKEHKGLALHLQMESIARATTLPWFVEEMKKMLELDTAAHAWLCERDASQWARSHFRTDFKCDILMNNLSEAFNSSIMPARNKPVLIALERIRMYLMILMASRRVAVDNWHGQVGPRIQGVFEVNKAAGQWCIPRHAGQNKFQVMHHSGRQFVVDLNAHTCSCRAWDLSGLPCLHACAAVSRFHGNPEDYVHDFYKKDAYLRTYRDMIHPLPSQDLWPKSGLPSLKPPFYHKQPGRPKKSRKKASDEPKKKSNPNKLQRYHTVIKCSNCGQEGHNRTKCKEPMKNQPRRKQSVRRANTLGQSGQPHSQPRHKLPVRRARSNSHSMEPNAQPSQSTHLSQPSQSTHLSQPSQSSRAQSQSLQAHIISDKEGGPSKKRLTSTTNNNEWLKKVRANMQPWQW</sequence>
<dbReference type="InterPro" id="IPR001878">
    <property type="entry name" value="Znf_CCHC"/>
</dbReference>
<evidence type="ECO:0000313" key="9">
    <source>
        <dbReference type="RefSeq" id="XP_021800863.1"/>
    </source>
</evidence>